<dbReference type="OrthoDB" id="9800845at2"/>
<organism evidence="1 2">
    <name type="scientific">Enterovibrio norvegicus DSM 15893</name>
    <dbReference type="NCBI Taxonomy" id="1121869"/>
    <lineage>
        <taxon>Bacteria</taxon>
        <taxon>Pseudomonadati</taxon>
        <taxon>Pseudomonadota</taxon>
        <taxon>Gammaproteobacteria</taxon>
        <taxon>Vibrionales</taxon>
        <taxon>Vibrionaceae</taxon>
        <taxon>Enterovibrio</taxon>
    </lineage>
</organism>
<name>A0A1I5XUJ2_9GAMM</name>
<dbReference type="GeneID" id="35870092"/>
<dbReference type="Proteomes" id="UP000182692">
    <property type="component" value="Unassembled WGS sequence"/>
</dbReference>
<evidence type="ECO:0000313" key="2">
    <source>
        <dbReference type="Proteomes" id="UP000182692"/>
    </source>
</evidence>
<gene>
    <name evidence="1" type="ORF">SAMN03084138_04840</name>
</gene>
<sequence length="150" mass="17679">MIEELKKLNLPKVFQDIWSSSVPSILCSRFDSPARMAEMLEQHPDGFSESGQLVPLWEINGHTLIGYLKSDRQFIEWFYEDGPEEYKVISDTYKGVQGYIFRSFLYSKKNDELKELAKIFELNDIESLIRFKNTNENWEDDIIKYMECSA</sequence>
<dbReference type="STRING" id="1121869.SAMN03084138_04840"/>
<protein>
    <submittedName>
        <fullName evidence="1">Uncharacterized protein</fullName>
    </submittedName>
</protein>
<reference evidence="1 2" key="1">
    <citation type="submission" date="2016-10" db="EMBL/GenBank/DDBJ databases">
        <authorList>
            <person name="de Groot N.N."/>
        </authorList>
    </citation>
    <scope>NUCLEOTIDE SEQUENCE [LARGE SCALE GENOMIC DNA]</scope>
    <source>
        <strain evidence="1 2">DSM 15893</strain>
    </source>
</reference>
<dbReference type="EMBL" id="FOWR01000076">
    <property type="protein sequence ID" value="SFQ35632.1"/>
    <property type="molecule type" value="Genomic_DNA"/>
</dbReference>
<dbReference type="AlphaFoldDB" id="A0A1I5XUJ2"/>
<accession>A0A1I5XUJ2</accession>
<evidence type="ECO:0000313" key="1">
    <source>
        <dbReference type="EMBL" id="SFQ35632.1"/>
    </source>
</evidence>
<dbReference type="RefSeq" id="WP_074928927.1">
    <property type="nucleotide sequence ID" value="NZ_FOWR01000076.1"/>
</dbReference>
<proteinExistence type="predicted"/>